<dbReference type="EMBL" id="FNTD01000004">
    <property type="protein sequence ID" value="SEB97865.1"/>
    <property type="molecule type" value="Genomic_DNA"/>
</dbReference>
<proteinExistence type="predicted"/>
<sequence>MAVERRVRLASAGDPVDDGQWCRVVPARRVVDLRQEG</sequence>
<gene>
    <name evidence="1" type="ORF">SAMN04490357_0873</name>
</gene>
<reference evidence="1 2" key="1">
    <citation type="submission" date="2016-10" db="EMBL/GenBank/DDBJ databases">
        <authorList>
            <person name="de Groot N.N."/>
        </authorList>
    </citation>
    <scope>NUCLEOTIDE SEQUENCE [LARGE SCALE GENOMIC DNA]</scope>
    <source>
        <strain evidence="1 2">DSM 40306</strain>
    </source>
</reference>
<dbReference type="AlphaFoldDB" id="A0A1H4NS91"/>
<dbReference type="Proteomes" id="UP000182375">
    <property type="component" value="Unassembled WGS sequence"/>
</dbReference>
<evidence type="ECO:0000313" key="2">
    <source>
        <dbReference type="Proteomes" id="UP000182375"/>
    </source>
</evidence>
<accession>A0A1H4NS91</accession>
<organism evidence="1 2">
    <name type="scientific">Streptomyces misionensis</name>
    <dbReference type="NCBI Taxonomy" id="67331"/>
    <lineage>
        <taxon>Bacteria</taxon>
        <taxon>Bacillati</taxon>
        <taxon>Actinomycetota</taxon>
        <taxon>Actinomycetes</taxon>
        <taxon>Kitasatosporales</taxon>
        <taxon>Streptomycetaceae</taxon>
        <taxon>Streptomyces</taxon>
    </lineage>
</organism>
<protein>
    <submittedName>
        <fullName evidence="1">Uncharacterized protein</fullName>
    </submittedName>
</protein>
<name>A0A1H4NS91_9ACTN</name>
<evidence type="ECO:0000313" key="1">
    <source>
        <dbReference type="EMBL" id="SEB97865.1"/>
    </source>
</evidence>